<feature type="transmembrane region" description="Helical" evidence="1">
    <location>
        <begin position="268"/>
        <end position="289"/>
    </location>
</feature>
<dbReference type="AlphaFoldDB" id="A0AA39LKK2"/>
<dbReference type="EMBL" id="JAUCMV010000004">
    <property type="protein sequence ID" value="KAK0400489.1"/>
    <property type="molecule type" value="Genomic_DNA"/>
</dbReference>
<organism evidence="2 3">
    <name type="scientific">Steinernema hermaphroditum</name>
    <dbReference type="NCBI Taxonomy" id="289476"/>
    <lineage>
        <taxon>Eukaryota</taxon>
        <taxon>Metazoa</taxon>
        <taxon>Ecdysozoa</taxon>
        <taxon>Nematoda</taxon>
        <taxon>Chromadorea</taxon>
        <taxon>Rhabditida</taxon>
        <taxon>Tylenchina</taxon>
        <taxon>Panagrolaimomorpha</taxon>
        <taxon>Strongyloidoidea</taxon>
        <taxon>Steinernematidae</taxon>
        <taxon>Steinernema</taxon>
    </lineage>
</organism>
<gene>
    <name evidence="2" type="ORF">QR680_015277</name>
</gene>
<evidence type="ECO:0000256" key="1">
    <source>
        <dbReference type="SAM" id="Phobius"/>
    </source>
</evidence>
<evidence type="ECO:0000313" key="2">
    <source>
        <dbReference type="EMBL" id="KAK0400489.1"/>
    </source>
</evidence>
<sequence>MDLRYEVLFNRLLDITAVIHIPVKIFAMVIVVHHSPTNMRVISFFLLHGLIWNFGANLTFTFMHAYPMLPAECFKLYGIASFVDNELFEHVLFLLLFVCTLNCLIAMAATFLYRLIIFLFGNQVDKFRQEILSFCFIVHVVSTLAMIYLYWQWAVPKAEYPIPEELPTDGSIACFKPSGPQKTAALFTLLAALALAVIVIVACALWLALIIHKKKSKIHKTILGNHKKILKILVTITIFPVLFCAVPLAVIIVTAIDPHMLYAKEICAIAIVVIANHGTLYAICLILAVEPYQKAAKHILLRGASFKSLNAIIVNKVFFIRDTVVT</sequence>
<keyword evidence="3" id="KW-1185">Reference proteome</keyword>
<dbReference type="Pfam" id="PF10318">
    <property type="entry name" value="7TM_GPCR_Srh"/>
    <property type="match status" value="1"/>
</dbReference>
<keyword evidence="1" id="KW-1133">Transmembrane helix</keyword>
<accession>A0AA39LKK2</accession>
<feature type="transmembrane region" description="Helical" evidence="1">
    <location>
        <begin position="12"/>
        <end position="32"/>
    </location>
</feature>
<evidence type="ECO:0000313" key="3">
    <source>
        <dbReference type="Proteomes" id="UP001175271"/>
    </source>
</evidence>
<reference evidence="2" key="1">
    <citation type="submission" date="2023-06" db="EMBL/GenBank/DDBJ databases">
        <title>Genomic analysis of the entomopathogenic nematode Steinernema hermaphroditum.</title>
        <authorList>
            <person name="Schwarz E.M."/>
            <person name="Heppert J.K."/>
            <person name="Baniya A."/>
            <person name="Schwartz H.T."/>
            <person name="Tan C.-H."/>
            <person name="Antoshechkin I."/>
            <person name="Sternberg P.W."/>
            <person name="Goodrich-Blair H."/>
            <person name="Dillman A.R."/>
        </authorList>
    </citation>
    <scope>NUCLEOTIDE SEQUENCE</scope>
    <source>
        <strain evidence="2">PS9179</strain>
        <tissue evidence="2">Whole animal</tissue>
    </source>
</reference>
<dbReference type="InterPro" id="IPR019422">
    <property type="entry name" value="7TM_GPCR_serpentine_rcpt_Srh"/>
</dbReference>
<keyword evidence="1" id="KW-0472">Membrane</keyword>
<feature type="transmembrane region" description="Helical" evidence="1">
    <location>
        <begin position="44"/>
        <end position="66"/>
    </location>
</feature>
<feature type="transmembrane region" description="Helical" evidence="1">
    <location>
        <begin position="185"/>
        <end position="211"/>
    </location>
</feature>
<feature type="transmembrane region" description="Helical" evidence="1">
    <location>
        <begin position="232"/>
        <end position="256"/>
    </location>
</feature>
<feature type="transmembrane region" description="Helical" evidence="1">
    <location>
        <begin position="91"/>
        <end position="119"/>
    </location>
</feature>
<comment type="caution">
    <text evidence="2">The sequence shown here is derived from an EMBL/GenBank/DDBJ whole genome shotgun (WGS) entry which is preliminary data.</text>
</comment>
<proteinExistence type="predicted"/>
<feature type="transmembrane region" description="Helical" evidence="1">
    <location>
        <begin position="131"/>
        <end position="151"/>
    </location>
</feature>
<name>A0AA39LKK2_9BILA</name>
<keyword evidence="1" id="KW-0812">Transmembrane</keyword>
<dbReference type="Proteomes" id="UP001175271">
    <property type="component" value="Unassembled WGS sequence"/>
</dbReference>
<protein>
    <submittedName>
        <fullName evidence="2">Uncharacterized protein</fullName>
    </submittedName>
</protein>